<dbReference type="InterPro" id="IPR001810">
    <property type="entry name" value="F-box_dom"/>
</dbReference>
<dbReference type="OrthoDB" id="1366962at2759"/>
<name>A0A2P6S0Z7_ROSCH</name>
<dbReference type="EMBL" id="PDCK01000040">
    <property type="protein sequence ID" value="PRQ52352.1"/>
    <property type="molecule type" value="Genomic_DNA"/>
</dbReference>
<dbReference type="NCBIfam" id="TIGR01640">
    <property type="entry name" value="F_box_assoc_1"/>
    <property type="match status" value="1"/>
</dbReference>
<keyword evidence="3" id="KW-1185">Reference proteome</keyword>
<sequence>MGDGDLVLKRAHTDFGDYEEDVIAEILARLPVKSLMRFRCVCKSWRALISESYFVKKHLSYGERGITESTPRFIFMLDPPLSLDFEALMKDDDCDGAAGGQSAVTQLDFPVPKTIPDYGWRVVIGSCNGLVCLEVPPEAIMLWNPGTRDSKVLPKPPCVINSGFNYHFFGFGYDSASDDYKVIRGFTNDLAKKIMIHIFSLKTGTWRVLKDIDYVTFKTWQGLFLNGALHWLYNLPEGGSRILAFDLEAEKFHKTIPLPCDDWFYDPLIHKNCLCVVASPTGNDSFNIWMMKEYGVKESWTEVVQFSVENYAEDYYEFRSYCTPVCILENGVVLNDKMGEYEHLLVVLSNLKEKTFKHVVEVANSMEFMTVIYRETLVSPDIHTYKTNIICR</sequence>
<evidence type="ECO:0000259" key="1">
    <source>
        <dbReference type="PROSITE" id="PS50181"/>
    </source>
</evidence>
<dbReference type="SMART" id="SM00256">
    <property type="entry name" value="FBOX"/>
    <property type="match status" value="1"/>
</dbReference>
<comment type="caution">
    <text evidence="2">The sequence shown here is derived from an EMBL/GenBank/DDBJ whole genome shotgun (WGS) entry which is preliminary data.</text>
</comment>
<gene>
    <name evidence="2" type="ORF">RchiOBHm_Chr2g0154541</name>
</gene>
<dbReference type="Gramene" id="PRQ52352">
    <property type="protein sequence ID" value="PRQ52352"/>
    <property type="gene ID" value="RchiOBHm_Chr2g0154541"/>
</dbReference>
<dbReference type="InterPro" id="IPR036047">
    <property type="entry name" value="F-box-like_dom_sf"/>
</dbReference>
<dbReference type="InterPro" id="IPR050796">
    <property type="entry name" value="SCF_F-box_component"/>
</dbReference>
<dbReference type="Proteomes" id="UP000238479">
    <property type="component" value="Chromosome 2"/>
</dbReference>
<dbReference type="SUPFAM" id="SSF81383">
    <property type="entry name" value="F-box domain"/>
    <property type="match status" value="1"/>
</dbReference>
<dbReference type="PANTHER" id="PTHR31672">
    <property type="entry name" value="BNACNNG10540D PROTEIN"/>
    <property type="match status" value="1"/>
</dbReference>
<dbReference type="Gene3D" id="1.20.1280.50">
    <property type="match status" value="1"/>
</dbReference>
<reference evidence="2 3" key="1">
    <citation type="journal article" date="2018" name="Nat. Genet.">
        <title>The Rosa genome provides new insights in the design of modern roses.</title>
        <authorList>
            <person name="Bendahmane M."/>
        </authorList>
    </citation>
    <scope>NUCLEOTIDE SEQUENCE [LARGE SCALE GENOMIC DNA]</scope>
    <source>
        <strain evidence="3">cv. Old Blush</strain>
    </source>
</reference>
<dbReference type="InterPro" id="IPR006527">
    <property type="entry name" value="F-box-assoc_dom_typ1"/>
</dbReference>
<dbReference type="PANTHER" id="PTHR31672:SF13">
    <property type="entry name" value="F-BOX PROTEIN CPR30-LIKE"/>
    <property type="match status" value="1"/>
</dbReference>
<evidence type="ECO:0000313" key="3">
    <source>
        <dbReference type="Proteomes" id="UP000238479"/>
    </source>
</evidence>
<dbReference type="Pfam" id="PF07734">
    <property type="entry name" value="FBA_1"/>
    <property type="match status" value="1"/>
</dbReference>
<evidence type="ECO:0000313" key="2">
    <source>
        <dbReference type="EMBL" id="PRQ52352.1"/>
    </source>
</evidence>
<dbReference type="PROSITE" id="PS50181">
    <property type="entry name" value="FBOX"/>
    <property type="match status" value="1"/>
</dbReference>
<dbReference type="STRING" id="74649.A0A2P6S0Z7"/>
<dbReference type="OMA" id="VANSMEF"/>
<dbReference type="CDD" id="cd22157">
    <property type="entry name" value="F-box_AtFBW1-like"/>
    <property type="match status" value="1"/>
</dbReference>
<feature type="domain" description="F-box" evidence="1">
    <location>
        <begin position="12"/>
        <end position="58"/>
    </location>
</feature>
<proteinExistence type="predicted"/>
<accession>A0A2P6S0Z7</accession>
<protein>
    <submittedName>
        <fullName evidence="2">Putative F-box domain-containing protein</fullName>
    </submittedName>
</protein>
<dbReference type="Pfam" id="PF00646">
    <property type="entry name" value="F-box"/>
    <property type="match status" value="1"/>
</dbReference>
<organism evidence="2 3">
    <name type="scientific">Rosa chinensis</name>
    <name type="common">China rose</name>
    <dbReference type="NCBI Taxonomy" id="74649"/>
    <lineage>
        <taxon>Eukaryota</taxon>
        <taxon>Viridiplantae</taxon>
        <taxon>Streptophyta</taxon>
        <taxon>Embryophyta</taxon>
        <taxon>Tracheophyta</taxon>
        <taxon>Spermatophyta</taxon>
        <taxon>Magnoliopsida</taxon>
        <taxon>eudicotyledons</taxon>
        <taxon>Gunneridae</taxon>
        <taxon>Pentapetalae</taxon>
        <taxon>rosids</taxon>
        <taxon>fabids</taxon>
        <taxon>Rosales</taxon>
        <taxon>Rosaceae</taxon>
        <taxon>Rosoideae</taxon>
        <taxon>Rosoideae incertae sedis</taxon>
        <taxon>Rosa</taxon>
    </lineage>
</organism>
<dbReference type="AlphaFoldDB" id="A0A2P6S0Z7"/>
<dbReference type="InterPro" id="IPR017451">
    <property type="entry name" value="F-box-assoc_interact_dom"/>
</dbReference>